<organism evidence="4">
    <name type="scientific">uncultured marine thaumarchaeote KM3_154_A05</name>
    <dbReference type="NCBI Taxonomy" id="1456020"/>
    <lineage>
        <taxon>Archaea</taxon>
        <taxon>Nitrososphaerota</taxon>
        <taxon>environmental samples</taxon>
    </lineage>
</organism>
<accession>A0A075GDL4</accession>
<dbReference type="GO" id="GO:0043779">
    <property type="term" value="F:cobalt-precorrin-5A acetaldehyde-lyase activity"/>
    <property type="evidence" value="ECO:0007669"/>
    <property type="project" value="UniProtKB-EC"/>
</dbReference>
<dbReference type="Gene3D" id="3.30.420.180">
    <property type="entry name" value="CobE/GbiG C-terminal domain"/>
    <property type="match status" value="1"/>
</dbReference>
<protein>
    <submittedName>
        <fullName evidence="4">Cobalamin (Vitamin B12) biosynthesis CbiG protein (CbiG)</fullName>
        <ecNumber evidence="4">3.7.1.12</ecNumber>
    </submittedName>
</protein>
<sequence length="352" mass="38540">MERIAILAITKNGIKIAKELKEKFSSWNVFAPDKFSDGNVNINWYTDSTTTKIMELFKSNDALVCLFSLGAVIRLISPHLKDKKTDPAVIVIDDKAQFVISSLSGHLGGANQLTNDIAAKLGATPVITTAADVNKTIPVDLVGKDFGWKIDDDSNVTKVSAFMVNEEKIGVYQNCGKKDWWVDKLPANVTIYPTINELKNSDSKGYLIITDEIVDDNSLLQNAVVYRPPSLVVGVGLHWDTAKGTIKDGLMSCMNKFKLSEKSIARFVSIKKENDVAGLVELAKEMSKPIQHFEKEELASISTPNPSKTVQTFEGTPSVSEAAAIKSSEGKLVVEKQKFPPNLTIAIARIPN</sequence>
<dbReference type="AlphaFoldDB" id="A0A075GDL4"/>
<gene>
    <name evidence="4" type="primary">cbiG</name>
</gene>
<dbReference type="SUPFAM" id="SSF159672">
    <property type="entry name" value="CbiG N-terminal domain-like"/>
    <property type="match status" value="1"/>
</dbReference>
<dbReference type="EC" id="3.7.1.12" evidence="4"/>
<dbReference type="EMBL" id="KF900642">
    <property type="protein sequence ID" value="AIF02161.1"/>
    <property type="molecule type" value="Genomic_DNA"/>
</dbReference>
<feature type="domain" description="Cobalamin synthesis G N-terminal" evidence="2">
    <location>
        <begin position="54"/>
        <end position="132"/>
    </location>
</feature>
<dbReference type="InterPro" id="IPR002750">
    <property type="entry name" value="CobE/GbiG_C"/>
</dbReference>
<dbReference type="PANTHER" id="PTHR37477">
    <property type="entry name" value="COBALT-PRECORRIN-5A HYDROLASE"/>
    <property type="match status" value="1"/>
</dbReference>
<evidence type="ECO:0000313" key="4">
    <source>
        <dbReference type="EMBL" id="AIF02161.1"/>
    </source>
</evidence>
<proteinExistence type="predicted"/>
<evidence type="ECO:0000259" key="3">
    <source>
        <dbReference type="Pfam" id="PF11761"/>
    </source>
</evidence>
<dbReference type="InterPro" id="IPR052553">
    <property type="entry name" value="CbiG_hydrolase"/>
</dbReference>
<evidence type="ECO:0000259" key="1">
    <source>
        <dbReference type="Pfam" id="PF01890"/>
    </source>
</evidence>
<dbReference type="InterPro" id="IPR036518">
    <property type="entry name" value="CobE/GbiG_C_sf"/>
</dbReference>
<dbReference type="Pfam" id="PF01890">
    <property type="entry name" value="CbiG_C"/>
    <property type="match status" value="1"/>
</dbReference>
<dbReference type="GO" id="GO:0009236">
    <property type="term" value="P:cobalamin biosynthetic process"/>
    <property type="evidence" value="ECO:0007669"/>
    <property type="project" value="InterPro"/>
</dbReference>
<dbReference type="SUPFAM" id="SSF159664">
    <property type="entry name" value="CobE/GbiG C-terminal domain-like"/>
    <property type="match status" value="1"/>
</dbReference>
<dbReference type="Pfam" id="PF11760">
    <property type="entry name" value="CbiG_N"/>
    <property type="match status" value="1"/>
</dbReference>
<dbReference type="Gene3D" id="3.40.50.11220">
    <property type="match status" value="1"/>
</dbReference>
<dbReference type="Pfam" id="PF11761">
    <property type="entry name" value="CbiG_mid"/>
    <property type="match status" value="1"/>
</dbReference>
<dbReference type="InterPro" id="IPR021745">
    <property type="entry name" value="CbiG_mid"/>
</dbReference>
<reference evidence="4" key="1">
    <citation type="journal article" date="2014" name="Genome Biol. Evol.">
        <title>Pangenome evidence for extensive interdomain horizontal transfer affecting lineage core and shell genes in uncultured planktonic thaumarchaeota and euryarchaeota.</title>
        <authorList>
            <person name="Deschamps P."/>
            <person name="Zivanovic Y."/>
            <person name="Moreira D."/>
            <person name="Rodriguez-Valera F."/>
            <person name="Lopez-Garcia P."/>
        </authorList>
    </citation>
    <scope>NUCLEOTIDE SEQUENCE</scope>
</reference>
<feature type="domain" description="CobE/GbiG C-terminal" evidence="1">
    <location>
        <begin position="231"/>
        <end position="348"/>
    </location>
</feature>
<evidence type="ECO:0000259" key="2">
    <source>
        <dbReference type="Pfam" id="PF11760"/>
    </source>
</evidence>
<dbReference type="InterPro" id="IPR038029">
    <property type="entry name" value="GbiG_N_sf"/>
</dbReference>
<feature type="domain" description="Cobalamin biosynthesis central region" evidence="3">
    <location>
        <begin position="138"/>
        <end position="228"/>
    </location>
</feature>
<dbReference type="PANTHER" id="PTHR37477:SF1">
    <property type="entry name" value="COBALT-PRECORRIN-5A HYDROLASE"/>
    <property type="match status" value="1"/>
</dbReference>
<keyword evidence="4" id="KW-0378">Hydrolase</keyword>
<dbReference type="InterPro" id="IPR021744">
    <property type="entry name" value="CbiG_N"/>
</dbReference>
<name>A0A075GDL4_9ARCH</name>